<gene>
    <name evidence="1" type="ORF">PHA8399_04028</name>
</gene>
<organism evidence="1 2">
    <name type="scientific">Leisingera aquaemixtae</name>
    <dbReference type="NCBI Taxonomy" id="1396826"/>
    <lineage>
        <taxon>Bacteria</taxon>
        <taxon>Pseudomonadati</taxon>
        <taxon>Pseudomonadota</taxon>
        <taxon>Alphaproteobacteria</taxon>
        <taxon>Rhodobacterales</taxon>
        <taxon>Roseobacteraceae</taxon>
        <taxon>Leisingera</taxon>
    </lineage>
</organism>
<protein>
    <submittedName>
        <fullName evidence="1">Uncharacterized protein</fullName>
    </submittedName>
</protein>
<dbReference type="Proteomes" id="UP000051326">
    <property type="component" value="Unassembled WGS sequence"/>
</dbReference>
<evidence type="ECO:0000313" key="2">
    <source>
        <dbReference type="Proteomes" id="UP000051326"/>
    </source>
</evidence>
<dbReference type="AlphaFoldDB" id="A0A0P1HE46"/>
<evidence type="ECO:0000313" key="1">
    <source>
        <dbReference type="EMBL" id="CUI01879.1"/>
    </source>
</evidence>
<dbReference type="EMBL" id="CYSR01000037">
    <property type="protein sequence ID" value="CUI01879.1"/>
    <property type="molecule type" value="Genomic_DNA"/>
</dbReference>
<name>A0A0P1HE46_9RHOB</name>
<proteinExistence type="predicted"/>
<dbReference type="STRING" id="1396826.PHA8399_04028"/>
<accession>A0A0P1HE46</accession>
<sequence>MFNVSEVYKKHEYIPEHQRFRCGMLKESNLKWIKKIDTLFCDVSQSDTVAPKIYEALHALTQYFCKKFSPTKEH</sequence>
<reference evidence="1 2" key="1">
    <citation type="submission" date="2015-09" db="EMBL/GenBank/DDBJ databases">
        <authorList>
            <consortium name="Swine Surveillance"/>
        </authorList>
    </citation>
    <scope>NUCLEOTIDE SEQUENCE [LARGE SCALE GENOMIC DNA]</scope>
    <source>
        <strain evidence="1 2">CECT 8399</strain>
    </source>
</reference>